<keyword evidence="2" id="KW-0472">Membrane</keyword>
<organism evidence="3">
    <name type="scientific">Spongospora subterranea</name>
    <dbReference type="NCBI Taxonomy" id="70186"/>
    <lineage>
        <taxon>Eukaryota</taxon>
        <taxon>Sar</taxon>
        <taxon>Rhizaria</taxon>
        <taxon>Endomyxa</taxon>
        <taxon>Phytomyxea</taxon>
        <taxon>Plasmodiophorida</taxon>
        <taxon>Plasmodiophoridae</taxon>
        <taxon>Spongospora</taxon>
    </lineage>
</organism>
<accession>A0A0H5QJ96</accession>
<sequence>MFHRLMNCSRSSEVKSLVVIGGGDTVATAGSRTVPGCVASQLYGAAHTQLEQFNTNSPITLTSMKSIPASKSGGTIKSDPVKVPDNRKDDQVSPSVKPFRFSTSLIIVLSLAVCAFSIYISWWILESPKAAKSNADRFMEWLKENGALIDGVKIAGNIDGNERDLVSTRPIYEGDAVAVLPRELMISKNVYDNDPDVQEAVDRVEDMDDTSEFGCLITISPSFACSWLKIVCVCNRRQAGRIPGHQSRLVLDALHPDPAQLDTNAHILGSG</sequence>
<evidence type="ECO:0000256" key="2">
    <source>
        <dbReference type="SAM" id="Phobius"/>
    </source>
</evidence>
<feature type="region of interest" description="Disordered" evidence="1">
    <location>
        <begin position="64"/>
        <end position="93"/>
    </location>
</feature>
<keyword evidence="2" id="KW-0812">Transmembrane</keyword>
<evidence type="ECO:0000313" key="3">
    <source>
        <dbReference type="EMBL" id="CRZ02078.1"/>
    </source>
</evidence>
<dbReference type="Gene3D" id="3.90.1410.10">
    <property type="entry name" value="set domain protein methyltransferase, domain 1"/>
    <property type="match status" value="1"/>
</dbReference>
<evidence type="ECO:0000256" key="1">
    <source>
        <dbReference type="SAM" id="MobiDB-lite"/>
    </source>
</evidence>
<dbReference type="EMBL" id="HACM01001636">
    <property type="protein sequence ID" value="CRZ02078.1"/>
    <property type="molecule type" value="Transcribed_RNA"/>
</dbReference>
<feature type="compositionally biased region" description="Basic and acidic residues" evidence="1">
    <location>
        <begin position="79"/>
        <end position="91"/>
    </location>
</feature>
<keyword evidence="2" id="KW-1133">Transmembrane helix</keyword>
<proteinExistence type="predicted"/>
<protein>
    <submittedName>
        <fullName evidence="3">Uncharacterized protein</fullName>
    </submittedName>
</protein>
<name>A0A0H5QJ96_9EUKA</name>
<dbReference type="AlphaFoldDB" id="A0A0H5QJ96"/>
<reference evidence="3" key="1">
    <citation type="submission" date="2015-04" db="EMBL/GenBank/DDBJ databases">
        <title>The genome sequence of the plant pathogenic Rhizarian Plasmodiophora brassicae reveals insights in its biotrophic life cycle and the origin of chitin synthesis.</title>
        <authorList>
            <person name="Schwelm A."/>
            <person name="Fogelqvist J."/>
            <person name="Knaust A."/>
            <person name="Julke S."/>
            <person name="Lilja T."/>
            <person name="Dhandapani V."/>
            <person name="Bonilla-Rosso G."/>
            <person name="Karlsson M."/>
            <person name="Shevchenko A."/>
            <person name="Choi S.R."/>
            <person name="Kim H.G."/>
            <person name="Park J.Y."/>
            <person name="Lim Y.P."/>
            <person name="Ludwig-Muller J."/>
            <person name="Dixelius C."/>
        </authorList>
    </citation>
    <scope>NUCLEOTIDE SEQUENCE</scope>
    <source>
        <tissue evidence="3">Potato root galls</tissue>
    </source>
</reference>
<dbReference type="InterPro" id="IPR046341">
    <property type="entry name" value="SET_dom_sf"/>
</dbReference>
<feature type="transmembrane region" description="Helical" evidence="2">
    <location>
        <begin position="105"/>
        <end position="125"/>
    </location>
</feature>
<dbReference type="SUPFAM" id="SSF82199">
    <property type="entry name" value="SET domain"/>
    <property type="match status" value="1"/>
</dbReference>